<evidence type="ECO:0000259" key="8">
    <source>
        <dbReference type="PROSITE" id="PS51755"/>
    </source>
</evidence>
<keyword evidence="5 6" id="KW-0238">DNA-binding</keyword>
<dbReference type="Gene3D" id="1.10.510.10">
    <property type="entry name" value="Transferase(Phosphotransferase) domain 1"/>
    <property type="match status" value="1"/>
</dbReference>
<dbReference type="InterPro" id="IPR016032">
    <property type="entry name" value="Sig_transdc_resp-reg_C-effctor"/>
</dbReference>
<evidence type="ECO:0000256" key="2">
    <source>
        <dbReference type="ARBA" id="ARBA00022741"/>
    </source>
</evidence>
<evidence type="ECO:0000256" key="1">
    <source>
        <dbReference type="ARBA" id="ARBA00022679"/>
    </source>
</evidence>
<dbReference type="Pfam" id="PF00069">
    <property type="entry name" value="Pkinase"/>
    <property type="match status" value="1"/>
</dbReference>
<keyword evidence="9" id="KW-0723">Serine/threonine-protein kinase</keyword>
<dbReference type="Gene3D" id="1.25.40.10">
    <property type="entry name" value="Tetratricopeptide repeat domain"/>
    <property type="match status" value="2"/>
</dbReference>
<organism evidence="9 10">
    <name type="scientific">Hydrocarboniphaga daqingensis</name>
    <dbReference type="NCBI Taxonomy" id="490188"/>
    <lineage>
        <taxon>Bacteria</taxon>
        <taxon>Pseudomonadati</taxon>
        <taxon>Pseudomonadota</taxon>
        <taxon>Gammaproteobacteria</taxon>
        <taxon>Nevskiales</taxon>
        <taxon>Nevskiaceae</taxon>
        <taxon>Hydrocarboniphaga</taxon>
    </lineage>
</organism>
<dbReference type="GO" id="GO:0000160">
    <property type="term" value="P:phosphorelay signal transduction system"/>
    <property type="evidence" value="ECO:0007669"/>
    <property type="project" value="InterPro"/>
</dbReference>
<dbReference type="GO" id="GO:0005524">
    <property type="term" value="F:ATP binding"/>
    <property type="evidence" value="ECO:0007669"/>
    <property type="project" value="UniProtKB-KW"/>
</dbReference>
<keyword evidence="2" id="KW-0547">Nucleotide-binding</keyword>
<gene>
    <name evidence="9" type="ORF">SAMN04488068_2896</name>
</gene>
<dbReference type="SUPFAM" id="SSF46894">
    <property type="entry name" value="C-terminal effector domain of the bipartite response regulators"/>
    <property type="match status" value="1"/>
</dbReference>
<dbReference type="SUPFAM" id="SSF56112">
    <property type="entry name" value="Protein kinase-like (PK-like)"/>
    <property type="match status" value="1"/>
</dbReference>
<dbReference type="PROSITE" id="PS50011">
    <property type="entry name" value="PROTEIN_KINASE_DOM"/>
    <property type="match status" value="1"/>
</dbReference>
<evidence type="ECO:0000256" key="3">
    <source>
        <dbReference type="ARBA" id="ARBA00022777"/>
    </source>
</evidence>
<dbReference type="CDD" id="cd00383">
    <property type="entry name" value="trans_reg_C"/>
    <property type="match status" value="1"/>
</dbReference>
<dbReference type="InterPro" id="IPR011990">
    <property type="entry name" value="TPR-like_helical_dom_sf"/>
</dbReference>
<evidence type="ECO:0000256" key="5">
    <source>
        <dbReference type="ARBA" id="ARBA00023125"/>
    </source>
</evidence>
<dbReference type="InterPro" id="IPR011009">
    <property type="entry name" value="Kinase-like_dom_sf"/>
</dbReference>
<dbReference type="EMBL" id="FQWZ01000007">
    <property type="protein sequence ID" value="SHH21276.1"/>
    <property type="molecule type" value="Genomic_DNA"/>
</dbReference>
<dbReference type="PROSITE" id="PS51755">
    <property type="entry name" value="OMPR_PHOB"/>
    <property type="match status" value="1"/>
</dbReference>
<name>A0A1M5R592_9GAMM</name>
<dbReference type="SUPFAM" id="SSF48452">
    <property type="entry name" value="TPR-like"/>
    <property type="match status" value="2"/>
</dbReference>
<dbReference type="PANTHER" id="PTHR43289">
    <property type="entry name" value="MITOGEN-ACTIVATED PROTEIN KINASE KINASE KINASE 20-RELATED"/>
    <property type="match status" value="1"/>
</dbReference>
<protein>
    <submittedName>
        <fullName evidence="9">Serine/threonine protein kinase</fullName>
    </submittedName>
</protein>
<dbReference type="Gene3D" id="1.10.10.10">
    <property type="entry name" value="Winged helix-like DNA-binding domain superfamily/Winged helix DNA-binding domain"/>
    <property type="match status" value="1"/>
</dbReference>
<dbReference type="Pfam" id="PF13424">
    <property type="entry name" value="TPR_12"/>
    <property type="match status" value="1"/>
</dbReference>
<evidence type="ECO:0000259" key="7">
    <source>
        <dbReference type="PROSITE" id="PS50011"/>
    </source>
</evidence>
<keyword evidence="1" id="KW-0808">Transferase</keyword>
<dbReference type="InterPro" id="IPR036388">
    <property type="entry name" value="WH-like_DNA-bd_sf"/>
</dbReference>
<accession>A0A1M5R592</accession>
<dbReference type="AlphaFoldDB" id="A0A1M5R592"/>
<sequence>MTWLGYGLQWTRCFCRRPRSHVNDRPTRGEAPAQLPPMIWRFAQAEFDELRWTLQVAGQKTELEPRPLEVLRQLLRYAGEVVRKDELVEAVYGHQHVSDGALNQAVSRLRAALGDRDQMIVATVHRLGYRIAVPVEAQPALESRAHAARLQAGATIPGRDDWELVEALGSNRDIEVWLARHRRLDERRVFKFSVDGVRLSSLKREVTLYRMLREQLGDRDDRVRLIDWNFDRAPFFIEAEFGGPRLDDWAQSLGGLATLPLDTRLELLADIADAIGAAHSVGVLHKDLKPANVLVFRDGAGRWRPRLADFGSGHLLAVAQDAALQPTLTVADQGAAGSTTLYVAPELLTGQSPTALADIYALGVLLYQLVVGDLSKPLAPGWEQDVDDALLRQDIALAVDGNPERRQTSARELALQLRRLPWRRREYQRQLQAEQQADEARRAAEREHAMRPWRRAALAAIGIGFVGGAVLYEHALRAGRDARQQAQLAESVTDFFNTELLAVASPYDRIGGAPNPTIQEAVDRAVARIGDRFSDQPATEAAIRATVGQIYGEMTRLPAALEQDRLAVELFERSLGATHPRTLRARYWWAQDLTEATQFDAAAEQLRRADADAARGDVGEARTQLSRHRAHCYHAIIRSQFQDAVPHCEATVELQQQVDPRDHTALFKWRANLATLYSRMGRFTDADPLFEAGLAALRKRGVSDSLTAARFGNLYGLNLLAQQRYADAEAVLAPAYAVMNRNAPNTLYTFETLGLLATIYNATGRFDQALTAARDSYQGYQRTAGDTSHFTAQAAALLAVCRFDAGESQAGLQQLDEARAQLVQLLGPDHPQTQWAMYRRAELGRRAGLPPADLDTLLASLSASALHRAEPRDDWPERLAALRDSSG</sequence>
<proteinExistence type="predicted"/>
<feature type="domain" description="Protein kinase" evidence="7">
    <location>
        <begin position="162"/>
        <end position="454"/>
    </location>
</feature>
<evidence type="ECO:0000256" key="4">
    <source>
        <dbReference type="ARBA" id="ARBA00022840"/>
    </source>
</evidence>
<dbReference type="GO" id="GO:0004674">
    <property type="term" value="F:protein serine/threonine kinase activity"/>
    <property type="evidence" value="ECO:0007669"/>
    <property type="project" value="UniProtKB-KW"/>
</dbReference>
<dbReference type="SMART" id="SM00862">
    <property type="entry name" value="Trans_reg_C"/>
    <property type="match status" value="1"/>
</dbReference>
<dbReference type="STRING" id="490188.SAMN04488068_2896"/>
<dbReference type="Proteomes" id="UP000199758">
    <property type="component" value="Unassembled WGS sequence"/>
</dbReference>
<feature type="DNA-binding region" description="OmpR/PhoB-type" evidence="6">
    <location>
        <begin position="37"/>
        <end position="133"/>
    </location>
</feature>
<evidence type="ECO:0000313" key="10">
    <source>
        <dbReference type="Proteomes" id="UP000199758"/>
    </source>
</evidence>
<keyword evidence="10" id="KW-1185">Reference proteome</keyword>
<dbReference type="PROSITE" id="PS00108">
    <property type="entry name" value="PROTEIN_KINASE_ST"/>
    <property type="match status" value="1"/>
</dbReference>
<dbReference type="Pfam" id="PF00486">
    <property type="entry name" value="Trans_reg_C"/>
    <property type="match status" value="1"/>
</dbReference>
<dbReference type="PANTHER" id="PTHR43289:SF6">
    <property type="entry name" value="SERINE_THREONINE-PROTEIN KINASE NEKL-3"/>
    <property type="match status" value="1"/>
</dbReference>
<dbReference type="InterPro" id="IPR008271">
    <property type="entry name" value="Ser/Thr_kinase_AS"/>
</dbReference>
<evidence type="ECO:0000313" key="9">
    <source>
        <dbReference type="EMBL" id="SHH21276.1"/>
    </source>
</evidence>
<dbReference type="GO" id="GO:0003677">
    <property type="term" value="F:DNA binding"/>
    <property type="evidence" value="ECO:0007669"/>
    <property type="project" value="UniProtKB-UniRule"/>
</dbReference>
<dbReference type="Pfam" id="PF13374">
    <property type="entry name" value="TPR_10"/>
    <property type="match status" value="1"/>
</dbReference>
<dbReference type="SMART" id="SM00220">
    <property type="entry name" value="S_TKc"/>
    <property type="match status" value="1"/>
</dbReference>
<evidence type="ECO:0000256" key="6">
    <source>
        <dbReference type="PROSITE-ProRule" id="PRU01091"/>
    </source>
</evidence>
<dbReference type="InterPro" id="IPR001867">
    <property type="entry name" value="OmpR/PhoB-type_DNA-bd"/>
</dbReference>
<dbReference type="GO" id="GO:0006355">
    <property type="term" value="P:regulation of DNA-templated transcription"/>
    <property type="evidence" value="ECO:0007669"/>
    <property type="project" value="InterPro"/>
</dbReference>
<keyword evidence="4" id="KW-0067">ATP-binding</keyword>
<feature type="domain" description="OmpR/PhoB-type" evidence="8">
    <location>
        <begin position="37"/>
        <end position="133"/>
    </location>
</feature>
<dbReference type="InterPro" id="IPR000719">
    <property type="entry name" value="Prot_kinase_dom"/>
</dbReference>
<reference evidence="9 10" key="1">
    <citation type="submission" date="2016-11" db="EMBL/GenBank/DDBJ databases">
        <authorList>
            <person name="Jaros S."/>
            <person name="Januszkiewicz K."/>
            <person name="Wedrychowicz H."/>
        </authorList>
    </citation>
    <scope>NUCLEOTIDE SEQUENCE [LARGE SCALE GENOMIC DNA]</scope>
    <source>
        <strain evidence="9 10">CGMCC 1.7049</strain>
    </source>
</reference>
<keyword evidence="3 9" id="KW-0418">Kinase</keyword>